<evidence type="ECO:0000256" key="1">
    <source>
        <dbReference type="ARBA" id="ARBA00022988"/>
    </source>
</evidence>
<name>A0A1U9YZ41_9HYPH</name>
<dbReference type="InterPro" id="IPR038277">
    <property type="entry name" value="UreF_sf"/>
</dbReference>
<gene>
    <name evidence="4" type="primary">ureF_1</name>
    <name evidence="3" type="synonym">ureF</name>
    <name evidence="4" type="ORF">Mame_01282</name>
</gene>
<evidence type="ECO:0000256" key="3">
    <source>
        <dbReference type="HAMAP-Rule" id="MF_01385"/>
    </source>
</evidence>
<dbReference type="InterPro" id="IPR002639">
    <property type="entry name" value="UreF"/>
</dbReference>
<evidence type="ECO:0000313" key="5">
    <source>
        <dbReference type="Proteomes" id="UP000191135"/>
    </source>
</evidence>
<comment type="subcellular location">
    <subcellularLocation>
        <location evidence="3">Cytoplasm</location>
    </subcellularLocation>
</comment>
<dbReference type="GO" id="GO:0016151">
    <property type="term" value="F:nickel cation binding"/>
    <property type="evidence" value="ECO:0007669"/>
    <property type="project" value="UniProtKB-UniRule"/>
</dbReference>
<comment type="similarity">
    <text evidence="3">Belongs to the UreF family.</text>
</comment>
<organism evidence="4 5">
    <name type="scientific">Martelella mediterranea DSM 17316</name>
    <dbReference type="NCBI Taxonomy" id="1122214"/>
    <lineage>
        <taxon>Bacteria</taxon>
        <taxon>Pseudomonadati</taxon>
        <taxon>Pseudomonadota</taxon>
        <taxon>Alphaproteobacteria</taxon>
        <taxon>Hyphomicrobiales</taxon>
        <taxon>Aurantimonadaceae</taxon>
        <taxon>Martelella</taxon>
    </lineage>
</organism>
<keyword evidence="2 3" id="KW-0143">Chaperone</keyword>
<dbReference type="Pfam" id="PF01730">
    <property type="entry name" value="UreF"/>
    <property type="match status" value="1"/>
</dbReference>
<comment type="subunit">
    <text evidence="3">UreD, UreF and UreG form a complex that acts as a GTP-hydrolysis-dependent molecular chaperone, activating the urease apoprotein by helping to assemble the nickel containing metallocenter of UreC. The UreE protein probably delivers the nickel.</text>
</comment>
<dbReference type="KEGG" id="mmed:Mame_01282"/>
<dbReference type="PIRSF" id="PIRSF009467">
    <property type="entry name" value="Ureas_acces_UreF"/>
    <property type="match status" value="1"/>
</dbReference>
<protein>
    <recommendedName>
        <fullName evidence="3">Urease accessory protein UreF</fullName>
    </recommendedName>
</protein>
<dbReference type="HAMAP" id="MF_01385">
    <property type="entry name" value="UreF"/>
    <property type="match status" value="1"/>
</dbReference>
<dbReference type="EMBL" id="CP020330">
    <property type="protein sequence ID" value="AQZ50650.1"/>
    <property type="molecule type" value="Genomic_DNA"/>
</dbReference>
<keyword evidence="1 3" id="KW-0996">Nickel insertion</keyword>
<dbReference type="Proteomes" id="UP000191135">
    <property type="component" value="Chromosome"/>
</dbReference>
<keyword evidence="3" id="KW-0963">Cytoplasm</keyword>
<dbReference type="PANTHER" id="PTHR33620">
    <property type="entry name" value="UREASE ACCESSORY PROTEIN F"/>
    <property type="match status" value="1"/>
</dbReference>
<accession>A0A1U9YZ41</accession>
<dbReference type="Gene3D" id="1.10.4190.10">
    <property type="entry name" value="Urease accessory protein UreF"/>
    <property type="match status" value="1"/>
</dbReference>
<dbReference type="AlphaFoldDB" id="A0A1U9YZ41"/>
<proteinExistence type="inferred from homology"/>
<dbReference type="PANTHER" id="PTHR33620:SF1">
    <property type="entry name" value="UREASE ACCESSORY PROTEIN F"/>
    <property type="match status" value="1"/>
</dbReference>
<dbReference type="eggNOG" id="COG0830">
    <property type="taxonomic scope" value="Bacteria"/>
</dbReference>
<evidence type="ECO:0000256" key="2">
    <source>
        <dbReference type="ARBA" id="ARBA00023186"/>
    </source>
</evidence>
<reference evidence="4 5" key="1">
    <citation type="submission" date="2017-03" db="EMBL/GenBank/DDBJ databases">
        <title>Foreign affairs: Plasmid Transfer between Roseobacters and Rhizobia.</title>
        <authorList>
            <person name="Bartling P."/>
            <person name="Bunk B."/>
            <person name="Overmann J."/>
            <person name="Brinkmann H."/>
            <person name="Petersen J."/>
        </authorList>
    </citation>
    <scope>NUCLEOTIDE SEQUENCE [LARGE SCALE GENOMIC DNA]</scope>
    <source>
        <strain evidence="4 5">MACL11</strain>
    </source>
</reference>
<keyword evidence="5" id="KW-1185">Reference proteome</keyword>
<evidence type="ECO:0000313" key="4">
    <source>
        <dbReference type="EMBL" id="AQZ50650.1"/>
    </source>
</evidence>
<comment type="function">
    <text evidence="3">Required for maturation of urease via the functional incorporation of the urease nickel metallocenter.</text>
</comment>
<dbReference type="GO" id="GO:0005737">
    <property type="term" value="C:cytoplasm"/>
    <property type="evidence" value="ECO:0007669"/>
    <property type="project" value="UniProtKB-SubCell"/>
</dbReference>
<dbReference type="STRING" id="1122214.Mame_01282"/>
<sequence>MAWLSPAFPLGGFSYSGGLERAAHDRLLEDADDVAEWLAVSLRHGFLWNDAVLLCEAHRAAGDAERLATTAALAAALAGSRERHAETLALGAAFVAAAGAWSASGDEGLPPETPLPVAFGAVAASHGIGLEVACQGYLHAQVSQYISAAIRLSLAGQVAGLAVLSGLEQPILDQAARAAASTPDDLGGCAFSADIAALRHEVQHSRLFRS</sequence>